<name>A0A382NDC4_9ZZZZ</name>
<feature type="non-terminal residue" evidence="1">
    <location>
        <position position="48"/>
    </location>
</feature>
<dbReference type="EMBL" id="UINC01098790">
    <property type="protein sequence ID" value="SVC57581.1"/>
    <property type="molecule type" value="Genomic_DNA"/>
</dbReference>
<accession>A0A382NDC4</accession>
<evidence type="ECO:0000313" key="1">
    <source>
        <dbReference type="EMBL" id="SVC57581.1"/>
    </source>
</evidence>
<gene>
    <name evidence="1" type="ORF">METZ01_LOCUS310435</name>
</gene>
<reference evidence="1" key="1">
    <citation type="submission" date="2018-05" db="EMBL/GenBank/DDBJ databases">
        <authorList>
            <person name="Lanie J.A."/>
            <person name="Ng W.-L."/>
            <person name="Kazmierczak K.M."/>
            <person name="Andrzejewski T.M."/>
            <person name="Davidsen T.M."/>
            <person name="Wayne K.J."/>
            <person name="Tettelin H."/>
            <person name="Glass J.I."/>
            <person name="Rusch D."/>
            <person name="Podicherti R."/>
            <person name="Tsui H.-C.T."/>
            <person name="Winkler M.E."/>
        </authorList>
    </citation>
    <scope>NUCLEOTIDE SEQUENCE</scope>
</reference>
<sequence length="48" mass="5383">MQKDIIVEAATHETRIAILEDNHLVELLVERPENERIVGNICKGTVTA</sequence>
<protein>
    <submittedName>
        <fullName evidence="1">Uncharacterized protein</fullName>
    </submittedName>
</protein>
<proteinExistence type="predicted"/>
<dbReference type="AlphaFoldDB" id="A0A382NDC4"/>
<organism evidence="1">
    <name type="scientific">marine metagenome</name>
    <dbReference type="NCBI Taxonomy" id="408172"/>
    <lineage>
        <taxon>unclassified sequences</taxon>
        <taxon>metagenomes</taxon>
        <taxon>ecological metagenomes</taxon>
    </lineage>
</organism>